<feature type="compositionally biased region" description="Polar residues" evidence="1">
    <location>
        <begin position="18"/>
        <end position="57"/>
    </location>
</feature>
<dbReference type="GO" id="GO:0016477">
    <property type="term" value="P:cell migration"/>
    <property type="evidence" value="ECO:0007669"/>
    <property type="project" value="TreeGrafter"/>
</dbReference>
<evidence type="ECO:0000256" key="1">
    <source>
        <dbReference type="SAM" id="MobiDB-lite"/>
    </source>
</evidence>
<dbReference type="Pfam" id="PF13516">
    <property type="entry name" value="LRR_6"/>
    <property type="match status" value="1"/>
</dbReference>
<dbReference type="InterPro" id="IPR057334">
    <property type="entry name" value="PH_2nd_LRR"/>
</dbReference>
<dbReference type="Proteomes" id="UP000654370">
    <property type="component" value="Unassembled WGS sequence"/>
</dbReference>
<organism evidence="3 4">
    <name type="scientific">Mortierella isabellina</name>
    <name type="common">Filamentous fungus</name>
    <name type="synonym">Umbelopsis isabellina</name>
    <dbReference type="NCBI Taxonomy" id="91625"/>
    <lineage>
        <taxon>Eukaryota</taxon>
        <taxon>Fungi</taxon>
        <taxon>Fungi incertae sedis</taxon>
        <taxon>Mucoromycota</taxon>
        <taxon>Mucoromycotina</taxon>
        <taxon>Umbelopsidomycetes</taxon>
        <taxon>Umbelopsidales</taxon>
        <taxon>Umbelopsidaceae</taxon>
        <taxon>Umbelopsis</taxon>
    </lineage>
</organism>
<name>A0A8H7U7I2_MORIS</name>
<dbReference type="EMBL" id="JAEPQZ010000013">
    <property type="protein sequence ID" value="KAG2174156.1"/>
    <property type="molecule type" value="Genomic_DNA"/>
</dbReference>
<dbReference type="SUPFAM" id="SSF52047">
    <property type="entry name" value="RNI-like"/>
    <property type="match status" value="1"/>
</dbReference>
<feature type="non-terminal residue" evidence="3">
    <location>
        <position position="1"/>
    </location>
</feature>
<comment type="caution">
    <text evidence="3">The sequence shown here is derived from an EMBL/GenBank/DDBJ whole genome shotgun (WGS) entry which is preliminary data.</text>
</comment>
<dbReference type="PROSITE" id="PS50003">
    <property type="entry name" value="PH_DOMAIN"/>
    <property type="match status" value="1"/>
</dbReference>
<sequence length="1085" mass="120920">MSLHSSDSVRSAPLRHQASISSHDALSYITPSTDPNTLQRTTQPPLTRSNTANTMGSGSLHGMPLSPPHTPIPGDGGQLPFYPPSKAEKIAASEAMNQNETSIHVVYASDAIHNFEKGLLSKTKKEYIVLTNQHLIRFKNQNKANQSLDLFSSNSSRTTSISSNSKILTSKDHFMFRLDSIIASQATGAAPYSFRIDYMVDAGARQPSSVTLTVESANERAKWLDRLRSLTRVYLPRSNFMPREEKLRVAERLIKHREVADDGDETVTHKVVYKERRLKSDNSGLYKDVFTLINIAIGQFSLYLLPSITTDDDHIKQVGRDRYGLLSIQSINLDTTDDSLKITFLQTQGDPKKIEIASCHSEILVQDIRRAIYSLVPLYTTPPYQLGAPDAIRNTRIIPMYDSTRSENLGFDRLIEAYCAAFNLNKKRIVYSIEPSADGEEGLSITLLPVNEVNDSPEFYSKFELLAFFRALRHNTTFRAISFNGIKLSELQSWTIKGAVGWMPTMDDGIQLDNVLASEIYSLIISNKKLRQLDLSSCCIEGTDSEQSSISMIGRVLKTQKTGLNSILLDNNRLSETDVRSLAAGIQVARKAIRELGLRNCSLEGAHIEIILQSLYTRSPGHLKYLDISQNCRNISSNQVDGILRRCKHIEHLFLRDTGYIPDFQNLAISHCKTLDLGMNPLTDDLILILCQWIGTPSFLTIQSLYLDDCNLHAGHVRDLLIAITRTGNQTLHLDLGANPVFKEVSHLPRLWYAIMKGYTPSSLSLKGIEWEENSLQEFLDAILDNQQLCKLDISAMHLIPRQGNVVGSDTIKKLGNLLERNRVLEELNLSGGVDENGGRIGLGKAISPALSSLNTNTTLKRLILYGVRFGDVGISAIAEMLKTNRSLMYLDIDDNSVTIDGYRILNEALVENSSLINMPRPRIDVRNQLKYLNETITELTLAENESRFFIANSAGTDSRRAKASLQLQLQVRKSAETARAKIGLEVDKIMLAVERNKDLWDRVQAQYRQATQNITGRNNYIDETQLDDLYPSGATVGSSNGDRSPPFGYPIAVGDWAAATAGHSYPSPRVRTRSNSATLSEHSS</sequence>
<dbReference type="InterPro" id="IPR001849">
    <property type="entry name" value="PH_domain"/>
</dbReference>
<proteinExistence type="predicted"/>
<keyword evidence="4" id="KW-1185">Reference proteome</keyword>
<feature type="region of interest" description="Disordered" evidence="1">
    <location>
        <begin position="1"/>
        <end position="77"/>
    </location>
</feature>
<protein>
    <recommendedName>
        <fullName evidence="2">PH domain-containing protein</fullName>
    </recommendedName>
</protein>
<feature type="compositionally biased region" description="Polar residues" evidence="1">
    <location>
        <begin position="1074"/>
        <end position="1085"/>
    </location>
</feature>
<dbReference type="InterPro" id="IPR051279">
    <property type="entry name" value="PP1-Reg/Actin-Interact_Protein"/>
</dbReference>
<evidence type="ECO:0000259" key="2">
    <source>
        <dbReference type="PROSITE" id="PS50003"/>
    </source>
</evidence>
<dbReference type="SMART" id="SM00368">
    <property type="entry name" value="LRR_RI"/>
    <property type="match status" value="5"/>
</dbReference>
<dbReference type="GO" id="GO:0034315">
    <property type="term" value="P:regulation of Arp2/3 complex-mediated actin nucleation"/>
    <property type="evidence" value="ECO:0007669"/>
    <property type="project" value="TreeGrafter"/>
</dbReference>
<dbReference type="Pfam" id="PF25353">
    <property type="entry name" value="PH_2nd_LRR"/>
    <property type="match status" value="1"/>
</dbReference>
<dbReference type="Gene3D" id="3.80.10.10">
    <property type="entry name" value="Ribonuclease Inhibitor"/>
    <property type="match status" value="1"/>
</dbReference>
<dbReference type="PANTHER" id="PTHR24112">
    <property type="entry name" value="LEUCINE-RICH REPEAT, ISOFORM F-RELATED"/>
    <property type="match status" value="1"/>
</dbReference>
<dbReference type="PANTHER" id="PTHR24112:SF66">
    <property type="entry name" value="LEUCINE-RICH REPEAT, ISOFORM F"/>
    <property type="match status" value="1"/>
</dbReference>
<dbReference type="GO" id="GO:0005886">
    <property type="term" value="C:plasma membrane"/>
    <property type="evidence" value="ECO:0007669"/>
    <property type="project" value="TreeGrafter"/>
</dbReference>
<evidence type="ECO:0000313" key="3">
    <source>
        <dbReference type="EMBL" id="KAG2174156.1"/>
    </source>
</evidence>
<dbReference type="OrthoDB" id="120976at2759"/>
<dbReference type="InterPro" id="IPR032675">
    <property type="entry name" value="LRR_dom_sf"/>
</dbReference>
<dbReference type="AlphaFoldDB" id="A0A8H7U7I2"/>
<evidence type="ECO:0000313" key="4">
    <source>
        <dbReference type="Proteomes" id="UP000654370"/>
    </source>
</evidence>
<gene>
    <name evidence="3" type="ORF">INT43_004176</name>
</gene>
<reference evidence="3" key="1">
    <citation type="submission" date="2020-12" db="EMBL/GenBank/DDBJ databases">
        <title>Metabolic potential, ecology and presence of endohyphal bacteria is reflected in genomic diversity of Mucoromycotina.</title>
        <authorList>
            <person name="Muszewska A."/>
            <person name="Okrasinska A."/>
            <person name="Steczkiewicz K."/>
            <person name="Drgas O."/>
            <person name="Orlowska M."/>
            <person name="Perlinska-Lenart U."/>
            <person name="Aleksandrzak-Piekarczyk T."/>
            <person name="Szatraj K."/>
            <person name="Zielenkiewicz U."/>
            <person name="Pilsyk S."/>
            <person name="Malc E."/>
            <person name="Mieczkowski P."/>
            <person name="Kruszewska J.S."/>
            <person name="Biernat P."/>
            <person name="Pawlowska J."/>
        </authorList>
    </citation>
    <scope>NUCLEOTIDE SEQUENCE</scope>
    <source>
        <strain evidence="3">WA0000067209</strain>
    </source>
</reference>
<feature type="domain" description="PH" evidence="2">
    <location>
        <begin position="105"/>
        <end position="232"/>
    </location>
</feature>
<dbReference type="InterPro" id="IPR001611">
    <property type="entry name" value="Leu-rich_rpt"/>
</dbReference>
<accession>A0A8H7U7I2</accession>
<feature type="region of interest" description="Disordered" evidence="1">
    <location>
        <begin position="1063"/>
        <end position="1085"/>
    </location>
</feature>